<accession>A0A8F9TWB0</accession>
<reference evidence="4" key="1">
    <citation type="submission" date="2021-08" db="EMBL/GenBank/DDBJ databases">
        <title>Genome of a novel bacterium of the phylum Verrucomicrobia, Oleiharenicola sp. KSB-15.</title>
        <authorList>
            <person name="Chung J.-H."/>
            <person name="Ahn J.-H."/>
            <person name="Yoon Y."/>
            <person name="Kim D.-Y."/>
            <person name="An S.-H."/>
            <person name="Park I."/>
            <person name="Yeon J."/>
        </authorList>
    </citation>
    <scope>NUCLEOTIDE SEQUENCE</scope>
    <source>
        <strain evidence="4">KSB-15</strain>
    </source>
</reference>
<dbReference type="KEGG" id="ole:K0B96_07435"/>
<evidence type="ECO:0000313" key="5">
    <source>
        <dbReference type="Proteomes" id="UP000825051"/>
    </source>
</evidence>
<sequence length="248" mass="26316">MSAEFPASTESALPSPAPTPAEAAAPLPIEPPLSVLEARVLGCLIEKELATPDVYPLTLNALVNACNQRNNRAPLLSAGASEVEVALEHLRHKQLVTFFAGAEARVKKFKQRLDAEFPMETPARAMIAELLLRGPQTSAGLRGNAERMCAMPDLGEIDTMLGELAARPAGPLVRKLPRQPGQKEARWVQLFTGEPPTIAAAELSGPAEPLVVGIALPAEAERRLAALEAEIAALKHELAQLRESLGGG</sequence>
<organism evidence="4 5">
    <name type="scientific">Horticoccus luteus</name>
    <dbReference type="NCBI Taxonomy" id="2862869"/>
    <lineage>
        <taxon>Bacteria</taxon>
        <taxon>Pseudomonadati</taxon>
        <taxon>Verrucomicrobiota</taxon>
        <taxon>Opitutia</taxon>
        <taxon>Opitutales</taxon>
        <taxon>Opitutaceae</taxon>
        <taxon>Horticoccus</taxon>
    </lineage>
</organism>
<keyword evidence="2" id="KW-0175">Coiled coil</keyword>
<evidence type="ECO:0000256" key="2">
    <source>
        <dbReference type="SAM" id="Coils"/>
    </source>
</evidence>
<dbReference type="Proteomes" id="UP000825051">
    <property type="component" value="Chromosome"/>
</dbReference>
<evidence type="ECO:0000256" key="1">
    <source>
        <dbReference type="HAMAP-Rule" id="MF_01584"/>
    </source>
</evidence>
<dbReference type="Gene3D" id="1.10.10.10">
    <property type="entry name" value="Winged helix-like DNA-binding domain superfamily/Winged helix DNA-binding domain"/>
    <property type="match status" value="2"/>
</dbReference>
<dbReference type="InterPro" id="IPR036390">
    <property type="entry name" value="WH_DNA-bd_sf"/>
</dbReference>
<dbReference type="InterPro" id="IPR007432">
    <property type="entry name" value="DUF480"/>
</dbReference>
<dbReference type="InterPro" id="IPR036388">
    <property type="entry name" value="WH-like_DNA-bd_sf"/>
</dbReference>
<dbReference type="AlphaFoldDB" id="A0A8F9TWB0"/>
<dbReference type="HAMAP" id="MF_01584">
    <property type="entry name" value="UPF0502"/>
    <property type="match status" value="1"/>
</dbReference>
<dbReference type="PANTHER" id="PTHR38768">
    <property type="entry name" value="UPF0502 PROTEIN YCEH"/>
    <property type="match status" value="1"/>
</dbReference>
<dbReference type="PANTHER" id="PTHR38768:SF1">
    <property type="entry name" value="UPF0502 PROTEIN YCEH"/>
    <property type="match status" value="1"/>
</dbReference>
<dbReference type="Pfam" id="PF04337">
    <property type="entry name" value="DUF480"/>
    <property type="match status" value="1"/>
</dbReference>
<protein>
    <submittedName>
        <fullName evidence="4">YceH family protein</fullName>
    </submittedName>
</protein>
<feature type="coiled-coil region" evidence="2">
    <location>
        <begin position="217"/>
        <end position="244"/>
    </location>
</feature>
<dbReference type="EMBL" id="CP080507">
    <property type="protein sequence ID" value="QYM80429.1"/>
    <property type="molecule type" value="Genomic_DNA"/>
</dbReference>
<keyword evidence="5" id="KW-1185">Reference proteome</keyword>
<dbReference type="SUPFAM" id="SSF46785">
    <property type="entry name" value="Winged helix' DNA-binding domain"/>
    <property type="match status" value="2"/>
</dbReference>
<dbReference type="RefSeq" id="WP_220165621.1">
    <property type="nucleotide sequence ID" value="NZ_CP080507.1"/>
</dbReference>
<comment type="similarity">
    <text evidence="1">Belongs to the UPF0502 family.</text>
</comment>
<proteinExistence type="inferred from homology"/>
<feature type="region of interest" description="Disordered" evidence="3">
    <location>
        <begin position="1"/>
        <end position="25"/>
    </location>
</feature>
<gene>
    <name evidence="4" type="ORF">K0B96_07435</name>
</gene>
<name>A0A8F9TWB0_9BACT</name>
<evidence type="ECO:0000313" key="4">
    <source>
        <dbReference type="EMBL" id="QYM80429.1"/>
    </source>
</evidence>
<evidence type="ECO:0000256" key="3">
    <source>
        <dbReference type="SAM" id="MobiDB-lite"/>
    </source>
</evidence>